<gene>
    <name evidence="1" type="ORF">GGQ61_001995</name>
</gene>
<name>A0A839ZYQ2_9CAUL</name>
<evidence type="ECO:0000313" key="1">
    <source>
        <dbReference type="EMBL" id="MBB3891278.1"/>
    </source>
</evidence>
<proteinExistence type="predicted"/>
<dbReference type="EMBL" id="JACIDK010000002">
    <property type="protein sequence ID" value="MBB3891278.1"/>
    <property type="molecule type" value="Genomic_DNA"/>
</dbReference>
<organism evidence="1 2">
    <name type="scientific">Phenylobacterium haematophilum</name>
    <dbReference type="NCBI Taxonomy" id="98513"/>
    <lineage>
        <taxon>Bacteria</taxon>
        <taxon>Pseudomonadati</taxon>
        <taxon>Pseudomonadota</taxon>
        <taxon>Alphaproteobacteria</taxon>
        <taxon>Caulobacterales</taxon>
        <taxon>Caulobacteraceae</taxon>
        <taxon>Phenylobacterium</taxon>
    </lineage>
</organism>
<dbReference type="AlphaFoldDB" id="A0A839ZYQ2"/>
<evidence type="ECO:0000313" key="2">
    <source>
        <dbReference type="Proteomes" id="UP000530564"/>
    </source>
</evidence>
<accession>A0A839ZYQ2</accession>
<dbReference type="Proteomes" id="UP000530564">
    <property type="component" value="Unassembled WGS sequence"/>
</dbReference>
<keyword evidence="2" id="KW-1185">Reference proteome</keyword>
<comment type="caution">
    <text evidence="1">The sequence shown here is derived from an EMBL/GenBank/DDBJ whole genome shotgun (WGS) entry which is preliminary data.</text>
</comment>
<protein>
    <submittedName>
        <fullName evidence="1">Uncharacterized protein</fullName>
    </submittedName>
</protein>
<sequence length="69" mass="7696">MYVPLPLFIMRRLVRQNPWLLAESGSTRRSATLVLGPLELEVETETILTAGQKAKLQAEADAGILFKRS</sequence>
<reference evidence="1 2" key="1">
    <citation type="submission" date="2020-08" db="EMBL/GenBank/DDBJ databases">
        <title>Genomic Encyclopedia of Type Strains, Phase IV (KMG-IV): sequencing the most valuable type-strain genomes for metagenomic binning, comparative biology and taxonomic classification.</title>
        <authorList>
            <person name="Goeker M."/>
        </authorList>
    </citation>
    <scope>NUCLEOTIDE SEQUENCE [LARGE SCALE GENOMIC DNA]</scope>
    <source>
        <strain evidence="1 2">DSM 21793</strain>
    </source>
</reference>